<comment type="caution">
    <text evidence="5">The sequence shown here is derived from an EMBL/GenBank/DDBJ whole genome shotgun (WGS) entry which is preliminary data.</text>
</comment>
<evidence type="ECO:0000256" key="4">
    <source>
        <dbReference type="SAM" id="SignalP"/>
    </source>
</evidence>
<reference evidence="5 6" key="1">
    <citation type="submission" date="2019-11" db="EMBL/GenBank/DDBJ databases">
        <title>Whole-genome sequence of a Rhodoblastus acidophilus DSM 142.</title>
        <authorList>
            <person name="Kyndt J.A."/>
            <person name="Meyer T.E."/>
        </authorList>
    </citation>
    <scope>NUCLEOTIDE SEQUENCE [LARGE SCALE GENOMIC DNA]</scope>
    <source>
        <strain evidence="5 6">DSM 142</strain>
    </source>
</reference>
<feature type="coiled-coil region" evidence="2">
    <location>
        <begin position="205"/>
        <end position="279"/>
    </location>
</feature>
<sequence>MRKDVTIAPAALALATSAMTPILANLIRPPAESPAADHRAEGRRLAIWEVRGASWCSIVGTCMSLGELRRIAKKCRVVDNPWRMSDYDIHGTLTARMSTDNAAARAVTKHLDAKFEGAIRKAHALEKAEDFVAYWEAAVDAGLAPGAYWAMVTHPKLPLEVESRVYGEIHMMSHMSGASNRGDARAIAEARREKGELARRLSARIGERDARLREAEVEIARLRARLATMETLERESARLRRLADHDGLASELRDQASELDLLRQENALLKREATGFELQCEHLRARLHVAQSMARADPPPESTADDARDGALDDAAGADEPTDLCGRCLLYVGGRPRTVCKLRQLIAGRNGQLLHHDGGLENASARLGELVRQADAVFFPVDCVSHSAAEAVKKICQTEGKPMRPLRTASATAFLRALDAAVAQTNAP</sequence>
<feature type="chain" id="PRO_5026862733" evidence="4">
    <location>
        <begin position="25"/>
        <end position="428"/>
    </location>
</feature>
<dbReference type="OrthoDB" id="7829313at2"/>
<evidence type="ECO:0000256" key="2">
    <source>
        <dbReference type="SAM" id="Coils"/>
    </source>
</evidence>
<dbReference type="RefSeq" id="WP_155446242.1">
    <property type="nucleotide sequence ID" value="NZ_JAOQNR010000009.1"/>
</dbReference>
<comment type="similarity">
    <text evidence="1">Belongs to the UPF0751 family.</text>
</comment>
<keyword evidence="4" id="KW-0732">Signal</keyword>
<gene>
    <name evidence="5" type="ORF">GJ654_11225</name>
</gene>
<evidence type="ECO:0000313" key="6">
    <source>
        <dbReference type="Proteomes" id="UP000439113"/>
    </source>
</evidence>
<feature type="region of interest" description="Disordered" evidence="3">
    <location>
        <begin position="292"/>
        <end position="316"/>
    </location>
</feature>
<dbReference type="EMBL" id="WNKS01000008">
    <property type="protein sequence ID" value="MTV31565.1"/>
    <property type="molecule type" value="Genomic_DNA"/>
</dbReference>
<evidence type="ECO:0000256" key="1">
    <source>
        <dbReference type="ARBA" id="ARBA00007189"/>
    </source>
</evidence>
<dbReference type="AlphaFoldDB" id="A0A6N8DPV4"/>
<dbReference type="Proteomes" id="UP000439113">
    <property type="component" value="Unassembled WGS sequence"/>
</dbReference>
<accession>A0A6N8DPV4</accession>
<proteinExistence type="inferred from homology"/>
<name>A0A6N8DPV4_RHOAC</name>
<evidence type="ECO:0000256" key="3">
    <source>
        <dbReference type="SAM" id="MobiDB-lite"/>
    </source>
</evidence>
<keyword evidence="2" id="KW-0175">Coiled coil</keyword>
<dbReference type="Pfam" id="PF10087">
    <property type="entry name" value="DUF2325"/>
    <property type="match status" value="1"/>
</dbReference>
<dbReference type="InterPro" id="IPR016772">
    <property type="entry name" value="UCP020408"/>
</dbReference>
<organism evidence="5 6">
    <name type="scientific">Rhodoblastus acidophilus</name>
    <name type="common">Rhodopseudomonas acidophila</name>
    <dbReference type="NCBI Taxonomy" id="1074"/>
    <lineage>
        <taxon>Bacteria</taxon>
        <taxon>Pseudomonadati</taxon>
        <taxon>Pseudomonadota</taxon>
        <taxon>Alphaproteobacteria</taxon>
        <taxon>Hyphomicrobiales</taxon>
        <taxon>Rhodoblastaceae</taxon>
        <taxon>Rhodoblastus</taxon>
    </lineage>
</organism>
<protein>
    <submittedName>
        <fullName evidence="5">DUF2325 domain-containing protein</fullName>
    </submittedName>
</protein>
<evidence type="ECO:0000313" key="5">
    <source>
        <dbReference type="EMBL" id="MTV31565.1"/>
    </source>
</evidence>
<feature type="signal peptide" evidence="4">
    <location>
        <begin position="1"/>
        <end position="24"/>
    </location>
</feature>